<evidence type="ECO:0000259" key="8">
    <source>
        <dbReference type="Pfam" id="PF24160"/>
    </source>
</evidence>
<evidence type="ECO:0000256" key="3">
    <source>
        <dbReference type="ARBA" id="ARBA00022692"/>
    </source>
</evidence>
<evidence type="ECO:0000313" key="9">
    <source>
        <dbReference type="EMBL" id="KAK8754589.1"/>
    </source>
</evidence>
<dbReference type="AlphaFoldDB" id="A0AAW0YVU3"/>
<keyword evidence="3 6" id="KW-0812">Transmembrane</keyword>
<dbReference type="InterPro" id="IPR055412">
    <property type="entry name" value="UVB_sens_C"/>
</dbReference>
<feature type="domain" description="Protein root UVB sensitive/RUS" evidence="7">
    <location>
        <begin position="53"/>
        <end position="283"/>
    </location>
</feature>
<sequence>MNINDGALLYQERKGSSARQMTYMYHESTRAFIPVNVDMKGSNTTTLKDCVRGWLQDVFLPQGYPESVSPDYLHYQMWDTAQAYCSSIAGALSLQATLTGLGVGEGAATPLAATLIWLLKDGTGMVASIAFAYWKGSQLDCNSKQWRLFADVANDSGHLLRLLGPVLPVPFLFVMCISAVMMALVGVAGGATRASLTLHQARRDNMADVSAKDGSQETLVNLAALFTNLTILPFITSSLLLTWITFLMCVVLHLLANYQAVRAVKMESLNRPRLLYILDQWFTTANVPGIEETNLSESLIFGAAFMPNYFPCGFRATLGCSLNWALDTCKKNDVKAVYSATVDTFARANYLLCGNLKDKRLHIIYRPEITTQEELEAVFSAYLCVINYIHVSEGGILSAEYVADGLSSKMPDTEFITKVAHHSQKIFSAFLNSLQAKGWLVNKLLLAADEWRLL</sequence>
<dbReference type="PANTHER" id="PTHR12770:SF31">
    <property type="entry name" value="RUS FAMILY MEMBER 1"/>
    <property type="match status" value="1"/>
</dbReference>
<feature type="transmembrane region" description="Helical" evidence="6">
    <location>
        <begin position="231"/>
        <end position="256"/>
    </location>
</feature>
<dbReference type="Pfam" id="PF04884">
    <property type="entry name" value="UVB_sens_prot"/>
    <property type="match status" value="1"/>
</dbReference>
<organism evidence="9 10">
    <name type="scientific">Cherax quadricarinatus</name>
    <name type="common">Australian red claw crayfish</name>
    <dbReference type="NCBI Taxonomy" id="27406"/>
    <lineage>
        <taxon>Eukaryota</taxon>
        <taxon>Metazoa</taxon>
        <taxon>Ecdysozoa</taxon>
        <taxon>Arthropoda</taxon>
        <taxon>Crustacea</taxon>
        <taxon>Multicrustacea</taxon>
        <taxon>Malacostraca</taxon>
        <taxon>Eumalacostraca</taxon>
        <taxon>Eucarida</taxon>
        <taxon>Decapoda</taxon>
        <taxon>Pleocyemata</taxon>
        <taxon>Astacidea</taxon>
        <taxon>Parastacoidea</taxon>
        <taxon>Parastacidae</taxon>
        <taxon>Cherax</taxon>
    </lineage>
</organism>
<comment type="caution">
    <text evidence="9">The sequence shown here is derived from an EMBL/GenBank/DDBJ whole genome shotgun (WGS) entry which is preliminary data.</text>
</comment>
<evidence type="ECO:0000259" key="7">
    <source>
        <dbReference type="Pfam" id="PF04884"/>
    </source>
</evidence>
<dbReference type="InterPro" id="IPR054549">
    <property type="entry name" value="UVB_sens_RUS_dom"/>
</dbReference>
<protein>
    <recommendedName>
        <fullName evidence="11">RUS family member 1</fullName>
    </recommendedName>
</protein>
<keyword evidence="5 6" id="KW-0472">Membrane</keyword>
<dbReference type="InterPro" id="IPR006968">
    <property type="entry name" value="RUS_fam"/>
</dbReference>
<accession>A0AAW0YVU3</accession>
<evidence type="ECO:0000256" key="6">
    <source>
        <dbReference type="SAM" id="Phobius"/>
    </source>
</evidence>
<dbReference type="Pfam" id="PF24160">
    <property type="entry name" value="UVB_sens_C"/>
    <property type="match status" value="1"/>
</dbReference>
<reference evidence="9 10" key="1">
    <citation type="journal article" date="2024" name="BMC Genomics">
        <title>Genome assembly of redclaw crayfish (Cherax quadricarinatus) provides insights into its immune adaptation and hypoxia tolerance.</title>
        <authorList>
            <person name="Liu Z."/>
            <person name="Zheng J."/>
            <person name="Li H."/>
            <person name="Fang K."/>
            <person name="Wang S."/>
            <person name="He J."/>
            <person name="Zhou D."/>
            <person name="Weng S."/>
            <person name="Chi M."/>
            <person name="Gu Z."/>
            <person name="He J."/>
            <person name="Li F."/>
            <person name="Wang M."/>
        </authorList>
    </citation>
    <scope>NUCLEOTIDE SEQUENCE [LARGE SCALE GENOMIC DNA]</scope>
    <source>
        <strain evidence="9">ZL_2023a</strain>
    </source>
</reference>
<evidence type="ECO:0000313" key="10">
    <source>
        <dbReference type="Proteomes" id="UP001445076"/>
    </source>
</evidence>
<evidence type="ECO:0000256" key="4">
    <source>
        <dbReference type="ARBA" id="ARBA00022989"/>
    </source>
</evidence>
<keyword evidence="4 6" id="KW-1133">Transmembrane helix</keyword>
<evidence type="ECO:0000256" key="2">
    <source>
        <dbReference type="ARBA" id="ARBA00007558"/>
    </source>
</evidence>
<name>A0AAW0YVU3_CHEQU</name>
<comment type="similarity">
    <text evidence="2">Belongs to the RUS1 family.</text>
</comment>
<dbReference type="Proteomes" id="UP001445076">
    <property type="component" value="Unassembled WGS sequence"/>
</dbReference>
<keyword evidence="10" id="KW-1185">Reference proteome</keyword>
<comment type="subcellular location">
    <subcellularLocation>
        <location evidence="1">Membrane</location>
    </subcellularLocation>
</comment>
<feature type="transmembrane region" description="Helical" evidence="6">
    <location>
        <begin position="166"/>
        <end position="188"/>
    </location>
</feature>
<dbReference type="GO" id="GO:0016020">
    <property type="term" value="C:membrane"/>
    <property type="evidence" value="ECO:0007669"/>
    <property type="project" value="UniProtKB-SubCell"/>
</dbReference>
<proteinExistence type="inferred from homology"/>
<evidence type="ECO:0008006" key="11">
    <source>
        <dbReference type="Google" id="ProtNLM"/>
    </source>
</evidence>
<dbReference type="PANTHER" id="PTHR12770">
    <property type="entry name" value="RUS1 FAMILY PROTEIN C16ORF58"/>
    <property type="match status" value="1"/>
</dbReference>
<evidence type="ECO:0000256" key="5">
    <source>
        <dbReference type="ARBA" id="ARBA00023136"/>
    </source>
</evidence>
<feature type="domain" description="Root UVB sensitive protein C-terminal" evidence="8">
    <location>
        <begin position="314"/>
        <end position="453"/>
    </location>
</feature>
<evidence type="ECO:0000256" key="1">
    <source>
        <dbReference type="ARBA" id="ARBA00004370"/>
    </source>
</evidence>
<dbReference type="EMBL" id="JARKIK010000001">
    <property type="protein sequence ID" value="KAK8754589.1"/>
    <property type="molecule type" value="Genomic_DNA"/>
</dbReference>
<gene>
    <name evidence="9" type="ORF">OTU49_016779</name>
</gene>